<comment type="pathway">
    <text evidence="2 7">Cofactor biosynthesis; 7,8-dihydroneopterin triphosphate biosynthesis; 7,8-dihydroneopterin triphosphate from GTP: step 1/1.</text>
</comment>
<dbReference type="EC" id="3.5.4.16" evidence="7"/>
<feature type="binding site" evidence="7">
    <location>
        <position position="114"/>
    </location>
    <ligand>
        <name>Zn(2+)</name>
        <dbReference type="ChEBI" id="CHEBI:29105"/>
    </ligand>
</feature>
<evidence type="ECO:0000256" key="5">
    <source>
        <dbReference type="ARBA" id="ARBA00022563"/>
    </source>
</evidence>
<evidence type="ECO:0000256" key="2">
    <source>
        <dbReference type="ARBA" id="ARBA00005080"/>
    </source>
</evidence>
<keyword evidence="6 7" id="KW-0378">Hydrolase</keyword>
<comment type="subunit">
    <text evidence="4">Toroid-shaped homodecamer, composed of two pentamers of five dimers.</text>
</comment>
<evidence type="ECO:0000313" key="9">
    <source>
        <dbReference type="EMBL" id="QCI20289.1"/>
    </source>
</evidence>
<dbReference type="InterPro" id="IPR043133">
    <property type="entry name" value="GTP-CH-I_C/QueF"/>
</dbReference>
<dbReference type="GO" id="GO:0008270">
    <property type="term" value="F:zinc ion binding"/>
    <property type="evidence" value="ECO:0007669"/>
    <property type="project" value="UniProtKB-UniRule"/>
</dbReference>
<dbReference type="GO" id="GO:0006730">
    <property type="term" value="P:one-carbon metabolic process"/>
    <property type="evidence" value="ECO:0007669"/>
    <property type="project" value="UniProtKB-UniRule"/>
</dbReference>
<dbReference type="NCBIfam" id="TIGR00063">
    <property type="entry name" value="folE"/>
    <property type="match status" value="1"/>
</dbReference>
<dbReference type="Gene3D" id="1.10.286.10">
    <property type="match status" value="1"/>
</dbReference>
<dbReference type="InterPro" id="IPR020602">
    <property type="entry name" value="GTP_CycHdrlase_I_dom"/>
</dbReference>
<dbReference type="InterPro" id="IPR018234">
    <property type="entry name" value="GTP_CycHdrlase_I_CS"/>
</dbReference>
<dbReference type="GO" id="GO:0005525">
    <property type="term" value="F:GTP binding"/>
    <property type="evidence" value="ECO:0007669"/>
    <property type="project" value="UniProtKB-KW"/>
</dbReference>
<evidence type="ECO:0000256" key="3">
    <source>
        <dbReference type="ARBA" id="ARBA00008085"/>
    </source>
</evidence>
<dbReference type="UniPathway" id="UPA00848">
    <property type="reaction ID" value="UER00151"/>
</dbReference>
<keyword evidence="7" id="KW-0862">Zinc</keyword>
<dbReference type="OrthoDB" id="9801207at2"/>
<dbReference type="GO" id="GO:0046654">
    <property type="term" value="P:tetrahydrofolate biosynthetic process"/>
    <property type="evidence" value="ECO:0007669"/>
    <property type="project" value="UniProtKB-UniRule"/>
</dbReference>
<dbReference type="RefSeq" id="WP_158359111.1">
    <property type="nucleotide sequence ID" value="NZ_CP034879.1"/>
</dbReference>
<name>A0A4D6XX34_9GAMM</name>
<feature type="binding site" evidence="7">
    <location>
        <position position="182"/>
    </location>
    <ligand>
        <name>Zn(2+)</name>
        <dbReference type="ChEBI" id="CHEBI:29105"/>
    </ligand>
</feature>
<proteinExistence type="inferred from homology"/>
<comment type="subunit">
    <text evidence="7">Homopolymer.</text>
</comment>
<dbReference type="GO" id="GO:0005737">
    <property type="term" value="C:cytoplasm"/>
    <property type="evidence" value="ECO:0007669"/>
    <property type="project" value="TreeGrafter"/>
</dbReference>
<evidence type="ECO:0000256" key="7">
    <source>
        <dbReference type="HAMAP-Rule" id="MF_00223"/>
    </source>
</evidence>
<evidence type="ECO:0000313" key="10">
    <source>
        <dbReference type="Proteomes" id="UP000298594"/>
    </source>
</evidence>
<dbReference type="PANTHER" id="PTHR11109:SF7">
    <property type="entry name" value="GTP CYCLOHYDROLASE 1"/>
    <property type="match status" value="1"/>
</dbReference>
<evidence type="ECO:0000256" key="4">
    <source>
        <dbReference type="ARBA" id="ARBA00011857"/>
    </source>
</evidence>
<dbReference type="GO" id="GO:0006729">
    <property type="term" value="P:tetrahydrobiopterin biosynthetic process"/>
    <property type="evidence" value="ECO:0007669"/>
    <property type="project" value="TreeGrafter"/>
</dbReference>
<dbReference type="PROSITE" id="PS00859">
    <property type="entry name" value="GTP_CYCLOHYDROL_1_1"/>
    <property type="match status" value="1"/>
</dbReference>
<dbReference type="AlphaFoldDB" id="A0A4D6XX34"/>
<comment type="catalytic activity">
    <reaction evidence="1 7">
        <text>GTP + H2O = 7,8-dihydroneopterin 3'-triphosphate + formate + H(+)</text>
        <dbReference type="Rhea" id="RHEA:17473"/>
        <dbReference type="ChEBI" id="CHEBI:15377"/>
        <dbReference type="ChEBI" id="CHEBI:15378"/>
        <dbReference type="ChEBI" id="CHEBI:15740"/>
        <dbReference type="ChEBI" id="CHEBI:37565"/>
        <dbReference type="ChEBI" id="CHEBI:58462"/>
        <dbReference type="EC" id="3.5.4.16"/>
    </reaction>
</comment>
<dbReference type="Gene3D" id="3.30.1130.10">
    <property type="match status" value="1"/>
</dbReference>
<dbReference type="EMBL" id="CP034879">
    <property type="protein sequence ID" value="QCI20289.1"/>
    <property type="molecule type" value="Genomic_DNA"/>
</dbReference>
<dbReference type="PROSITE" id="PS00860">
    <property type="entry name" value="GTP_CYCLOHYDROL_1_2"/>
    <property type="match status" value="1"/>
</dbReference>
<keyword evidence="7" id="KW-0547">Nucleotide-binding</keyword>
<comment type="similarity">
    <text evidence="3 7">Belongs to the GTP cyclohydrolase I family.</text>
</comment>
<keyword evidence="7" id="KW-0479">Metal-binding</keyword>
<evidence type="ECO:0000256" key="6">
    <source>
        <dbReference type="ARBA" id="ARBA00022801"/>
    </source>
</evidence>
<dbReference type="InterPro" id="IPR001474">
    <property type="entry name" value="GTP_CycHdrlase_I"/>
</dbReference>
<dbReference type="SUPFAM" id="SSF55620">
    <property type="entry name" value="Tetrahydrobiopterin biosynthesis enzymes-like"/>
    <property type="match status" value="1"/>
</dbReference>
<dbReference type="NCBIfam" id="NF006826">
    <property type="entry name" value="PRK09347.1-3"/>
    <property type="match status" value="1"/>
</dbReference>
<dbReference type="NCBIfam" id="NF006824">
    <property type="entry name" value="PRK09347.1-1"/>
    <property type="match status" value="1"/>
</dbReference>
<evidence type="ECO:0000256" key="1">
    <source>
        <dbReference type="ARBA" id="ARBA00001052"/>
    </source>
</evidence>
<keyword evidence="5 7" id="KW-0554">One-carbon metabolism</keyword>
<feature type="binding site" evidence="7">
    <location>
        <position position="111"/>
    </location>
    <ligand>
        <name>Zn(2+)</name>
        <dbReference type="ChEBI" id="CHEBI:29105"/>
    </ligand>
</feature>
<protein>
    <recommendedName>
        <fullName evidence="7">GTP cyclohydrolase 1</fullName>
        <ecNumber evidence="7">3.5.4.16</ecNumber>
    </recommendedName>
    <alternativeName>
        <fullName evidence="7">GTP cyclohydrolase I</fullName>
        <shortName evidence="7">GTP-CH-I</shortName>
    </alternativeName>
</protein>
<keyword evidence="7" id="KW-0342">GTP-binding</keyword>
<dbReference type="PANTHER" id="PTHR11109">
    <property type="entry name" value="GTP CYCLOHYDROLASE I"/>
    <property type="match status" value="1"/>
</dbReference>
<dbReference type="HAMAP" id="MF_00223">
    <property type="entry name" value="FolE"/>
    <property type="match status" value="1"/>
</dbReference>
<accession>A0A4D6XX34</accession>
<dbReference type="FunFam" id="3.30.1130.10:FF:000001">
    <property type="entry name" value="GTP cyclohydrolase 1"/>
    <property type="match status" value="1"/>
</dbReference>
<organism evidence="9 10">
    <name type="scientific">Buchnera aphidicola</name>
    <name type="common">Brachycaudus cardui</name>
    <dbReference type="NCBI Taxonomy" id="557993"/>
    <lineage>
        <taxon>Bacteria</taxon>
        <taxon>Pseudomonadati</taxon>
        <taxon>Pseudomonadota</taxon>
        <taxon>Gammaproteobacteria</taxon>
        <taxon>Enterobacterales</taxon>
        <taxon>Erwiniaceae</taxon>
        <taxon>Buchnera</taxon>
    </lineage>
</organism>
<dbReference type="InterPro" id="IPR043134">
    <property type="entry name" value="GTP-CH-I_N"/>
</dbReference>
<dbReference type="Pfam" id="PF01227">
    <property type="entry name" value="GTP_cyclohydroI"/>
    <property type="match status" value="1"/>
</dbReference>
<feature type="domain" description="GTP cyclohydrolase I" evidence="8">
    <location>
        <begin position="42"/>
        <end position="215"/>
    </location>
</feature>
<evidence type="ECO:0000259" key="8">
    <source>
        <dbReference type="Pfam" id="PF01227"/>
    </source>
</evidence>
<dbReference type="GO" id="GO:0003934">
    <property type="term" value="F:GTP cyclohydrolase I activity"/>
    <property type="evidence" value="ECO:0007669"/>
    <property type="project" value="UniProtKB-UniRule"/>
</dbReference>
<gene>
    <name evidence="7 9" type="primary">folE</name>
    <name evidence="9" type="ORF">D9V67_00695</name>
</gene>
<sequence length="222" mass="25880">MIKFSEEANLAHNALLEKKIENSIIREYNDINEKERELLIGKHIYQIMLLLNLDLKNDSLKDTPARISKMYNHEIFSGLNYKNFPKITFIDNQMNMNEIIIIRNIVLISTCEHHFITMNGQATIAYIPKNKIIGLSKINRIVQFYAKRPQIQERLTKQILVVLQVLLQTKDVAVVINMEHFCVKARGVCDVNSSTMTSSLEGRFKSDQNVRDEFFYKKNICK</sequence>
<reference evidence="9 10" key="2">
    <citation type="submission" date="2019-05" db="EMBL/GenBank/DDBJ databases">
        <title>Genome evolution of the obligate endosymbiont Buchnera aphidicola.</title>
        <authorList>
            <person name="Moran N.A."/>
        </authorList>
    </citation>
    <scope>NUCLEOTIDE SEQUENCE [LARGE SCALE GENOMIC DNA]</scope>
    <source>
        <strain evidence="9 10">Bca</strain>
    </source>
</reference>
<dbReference type="Proteomes" id="UP000298594">
    <property type="component" value="Chromosome"/>
</dbReference>
<reference evidence="9 10" key="1">
    <citation type="submission" date="2018-12" db="EMBL/GenBank/DDBJ databases">
        <authorList>
            <person name="Chong R.A."/>
        </authorList>
    </citation>
    <scope>NUCLEOTIDE SEQUENCE [LARGE SCALE GENOMIC DNA]</scope>
    <source>
        <strain evidence="9 10">Bca</strain>
    </source>
</reference>